<dbReference type="Gene3D" id="3.40.190.170">
    <property type="entry name" value="Bacterial extracellular solute-binding protein, family 7"/>
    <property type="match status" value="1"/>
</dbReference>
<reference evidence="3 4" key="1">
    <citation type="submission" date="2017-06" db="EMBL/GenBank/DDBJ databases">
        <title>Azoarcus sp. TSNA42 complete genome sequence.</title>
        <authorList>
            <person name="Woo J.-H."/>
            <person name="Kim H.-S."/>
        </authorList>
    </citation>
    <scope>NUCLEOTIDE SEQUENCE [LARGE SCALE GENOMIC DNA]</scope>
    <source>
        <strain evidence="3 4">TSNA42</strain>
    </source>
</reference>
<evidence type="ECO:0000256" key="2">
    <source>
        <dbReference type="SAM" id="SignalP"/>
    </source>
</evidence>
<dbReference type="InterPro" id="IPR038404">
    <property type="entry name" value="TRAP_DctP_sf"/>
</dbReference>
<name>A0A2U8GYW5_9RHOO</name>
<dbReference type="CDD" id="cd13602">
    <property type="entry name" value="PBP2_TRAP_BpDctp6_7"/>
    <property type="match status" value="1"/>
</dbReference>
<protein>
    <submittedName>
        <fullName evidence="3">C4-dicarboxylate ABC transporter substrate-binding protein</fullName>
    </submittedName>
</protein>
<proteinExistence type="predicted"/>
<dbReference type="OrthoDB" id="9783941at2"/>
<feature type="chain" id="PRO_5016020946" evidence="2">
    <location>
        <begin position="27"/>
        <end position="329"/>
    </location>
</feature>
<evidence type="ECO:0000256" key="1">
    <source>
        <dbReference type="ARBA" id="ARBA00022729"/>
    </source>
</evidence>
<organism evidence="3 4">
    <name type="scientific">Parazoarcus communis</name>
    <dbReference type="NCBI Taxonomy" id="41977"/>
    <lineage>
        <taxon>Bacteria</taxon>
        <taxon>Pseudomonadati</taxon>
        <taxon>Pseudomonadota</taxon>
        <taxon>Betaproteobacteria</taxon>
        <taxon>Rhodocyclales</taxon>
        <taxon>Zoogloeaceae</taxon>
        <taxon>Parazoarcus</taxon>
    </lineage>
</organism>
<dbReference type="PANTHER" id="PTHR33376:SF4">
    <property type="entry name" value="SIALIC ACID-BINDING PERIPLASMIC PROTEIN SIAP"/>
    <property type="match status" value="1"/>
</dbReference>
<sequence length="329" mass="35861">MNVKHRILSTLLGSLAAFGVASAAQAQTTWDMPTPYPVANFHTENIQQFADEVTKASAGKLKITVHSNGSLYKSNEIKRAVQGGQAQIGEVLLSSLANEDQLYALDTVPFLATSYAESQKLWKVSRDAVEARLAKNGLKLLYSVAWPPQGIYSKTALTSMADLKGIKIRSYSPTVARMIELMSAQPVTVQAADLTQALSTGVVSANITSSSTGYDTKSWEQLDYYFDVQAWLPKNVVFVSQKAFDALDPATKEVVLKASAAAETRGWKLSEEKTAWYIGQLKTNGMKVLPASDVLRADLVKVGEKMTAEWLEKTGADGQKILDAYRKAK</sequence>
<dbReference type="InterPro" id="IPR018389">
    <property type="entry name" value="DctP_fam"/>
</dbReference>
<evidence type="ECO:0000313" key="3">
    <source>
        <dbReference type="EMBL" id="AWI78907.1"/>
    </source>
</evidence>
<dbReference type="AlphaFoldDB" id="A0A2U8GYW5"/>
<dbReference type="EMBL" id="CP022188">
    <property type="protein sequence ID" value="AWI78907.1"/>
    <property type="molecule type" value="Genomic_DNA"/>
</dbReference>
<evidence type="ECO:0000313" key="4">
    <source>
        <dbReference type="Proteomes" id="UP000244902"/>
    </source>
</evidence>
<gene>
    <name evidence="3" type="ORF">CEW87_05750</name>
</gene>
<dbReference type="NCBIfam" id="NF037995">
    <property type="entry name" value="TRAP_S1"/>
    <property type="match status" value="1"/>
</dbReference>
<dbReference type="Pfam" id="PF03480">
    <property type="entry name" value="DctP"/>
    <property type="match status" value="1"/>
</dbReference>
<dbReference type="Proteomes" id="UP000244902">
    <property type="component" value="Chromosome"/>
</dbReference>
<feature type="signal peptide" evidence="2">
    <location>
        <begin position="1"/>
        <end position="26"/>
    </location>
</feature>
<keyword evidence="1 2" id="KW-0732">Signal</keyword>
<dbReference type="GO" id="GO:0055085">
    <property type="term" value="P:transmembrane transport"/>
    <property type="evidence" value="ECO:0007669"/>
    <property type="project" value="InterPro"/>
</dbReference>
<dbReference type="PANTHER" id="PTHR33376">
    <property type="match status" value="1"/>
</dbReference>
<accession>A0A2U8GYW5</accession>
<dbReference type="RefSeq" id="WP_108971835.1">
    <property type="nucleotide sequence ID" value="NZ_CP022188.1"/>
</dbReference>